<dbReference type="InterPro" id="IPR037152">
    <property type="entry name" value="L-asparaginase_N_sf"/>
</dbReference>
<evidence type="ECO:0000256" key="2">
    <source>
        <dbReference type="PIRSR" id="PIRSR001220-2"/>
    </source>
</evidence>
<gene>
    <name evidence="4" type="ORF">ACOF00016_LOCUS1440</name>
    <name evidence="5" type="ORF">ACOF00016_LOCUS1441</name>
</gene>
<feature type="active site" description="O-isoaspartyl threonine intermediate" evidence="1">
    <location>
        <position position="119"/>
    </location>
</feature>
<feature type="binding site" evidence="2">
    <location>
        <begin position="202"/>
        <end position="203"/>
    </location>
    <ligand>
        <name>substrate</name>
    </ligand>
</feature>
<dbReference type="Pfam" id="PF00710">
    <property type="entry name" value="Asparaginase"/>
    <property type="match status" value="1"/>
</dbReference>
<evidence type="ECO:0000313" key="5">
    <source>
        <dbReference type="EMBL" id="CAE0403218.1"/>
    </source>
</evidence>
<dbReference type="AlphaFoldDB" id="A0A6S8HYX9"/>
<dbReference type="PRINTS" id="PR00139">
    <property type="entry name" value="ASNGLNASE"/>
</dbReference>
<dbReference type="PIRSF" id="PIRSF500176">
    <property type="entry name" value="L_ASNase"/>
    <property type="match status" value="1"/>
</dbReference>
<evidence type="ECO:0000313" key="4">
    <source>
        <dbReference type="EMBL" id="CAE0403217.1"/>
    </source>
</evidence>
<dbReference type="PROSITE" id="PS51732">
    <property type="entry name" value="ASN_GLN_ASE_3"/>
    <property type="match status" value="1"/>
</dbReference>
<reference evidence="4" key="1">
    <citation type="submission" date="2021-01" db="EMBL/GenBank/DDBJ databases">
        <authorList>
            <person name="Corre E."/>
            <person name="Pelletier E."/>
            <person name="Niang G."/>
            <person name="Scheremetjew M."/>
            <person name="Finn R."/>
            <person name="Kale V."/>
            <person name="Holt S."/>
            <person name="Cochrane G."/>
            <person name="Meng A."/>
            <person name="Brown T."/>
            <person name="Cohen L."/>
        </authorList>
    </citation>
    <scope>NUCLEOTIDE SEQUENCE</scope>
    <source>
        <strain evidence="4">CCMP127</strain>
    </source>
</reference>
<dbReference type="SUPFAM" id="SSF53774">
    <property type="entry name" value="Glutaminase/Asparaginase"/>
    <property type="match status" value="1"/>
</dbReference>
<accession>A0A6S8HYX9</accession>
<dbReference type="InterPro" id="IPR027474">
    <property type="entry name" value="L-asparaginase_N"/>
</dbReference>
<feature type="binding site" evidence="2">
    <location>
        <position position="171"/>
    </location>
    <ligand>
        <name>substrate</name>
    </ligand>
</feature>
<dbReference type="PANTHER" id="PTHR11707">
    <property type="entry name" value="L-ASPARAGINASE"/>
    <property type="match status" value="1"/>
</dbReference>
<dbReference type="Gene3D" id="3.40.50.1170">
    <property type="entry name" value="L-asparaginase, N-terminal domain"/>
    <property type="match status" value="1"/>
</dbReference>
<dbReference type="EMBL" id="HBIM01001645">
    <property type="protein sequence ID" value="CAE0403218.1"/>
    <property type="molecule type" value="Transcribed_RNA"/>
</dbReference>
<organism evidence="4">
    <name type="scientific">Amphora coffeiformis</name>
    <dbReference type="NCBI Taxonomy" id="265554"/>
    <lineage>
        <taxon>Eukaryota</taxon>
        <taxon>Sar</taxon>
        <taxon>Stramenopiles</taxon>
        <taxon>Ochrophyta</taxon>
        <taxon>Bacillariophyta</taxon>
        <taxon>Bacillariophyceae</taxon>
        <taxon>Bacillariophycidae</taxon>
        <taxon>Thalassiophysales</taxon>
        <taxon>Catenulaceae</taxon>
        <taxon>Amphora</taxon>
    </lineage>
</organism>
<evidence type="ECO:0000256" key="1">
    <source>
        <dbReference type="PIRSR" id="PIRSR001220-1"/>
    </source>
</evidence>
<feature type="domain" description="L-asparaginase N-terminal" evidence="3">
    <location>
        <begin position="110"/>
        <end position="228"/>
    </location>
</feature>
<dbReference type="PIRSF" id="PIRSF001220">
    <property type="entry name" value="L-ASNase_gatD"/>
    <property type="match status" value="1"/>
</dbReference>
<dbReference type="InterPro" id="IPR006034">
    <property type="entry name" value="Asparaginase/glutaminase-like"/>
</dbReference>
<sequence length="228" mass="25680">MMGLLRFRSPLSSHWAQCRRSVPQKIVCSRFIVNSPSVCASGDRRETITSWKRATPSRYFSTRFDKDPVDFGKLMGESLQPPAGRLWEEDDDHYIPEVKLHAGDGRQRRRVLVLCTGGTLTMAPSAEHEGALAPVEGALSSCMEHMDELQNRDQNNMPDYVLHEYTPFYDSSDLGPADWARVAHDIKTNYYQFDGFVVITGTDTMAYFATALSFMLENLAKPVVFTGS</sequence>
<evidence type="ECO:0000259" key="3">
    <source>
        <dbReference type="Pfam" id="PF00710"/>
    </source>
</evidence>
<dbReference type="PANTHER" id="PTHR11707:SF28">
    <property type="entry name" value="60 KDA LYSOPHOSPHOLIPASE"/>
    <property type="match status" value="1"/>
</dbReference>
<name>A0A6S8HYX9_9STRA</name>
<dbReference type="EMBL" id="HBIM01001644">
    <property type="protein sequence ID" value="CAE0403217.1"/>
    <property type="molecule type" value="Transcribed_RNA"/>
</dbReference>
<dbReference type="GO" id="GO:0004067">
    <property type="term" value="F:asparaginase activity"/>
    <property type="evidence" value="ECO:0007669"/>
    <property type="project" value="UniProtKB-UniRule"/>
</dbReference>
<dbReference type="InterPro" id="IPR036152">
    <property type="entry name" value="Asp/glu_Ase-like_sf"/>
</dbReference>
<proteinExistence type="predicted"/>
<protein>
    <recommendedName>
        <fullName evidence="3">L-asparaginase N-terminal domain-containing protein</fullName>
    </recommendedName>
</protein>